<dbReference type="RefSeq" id="WP_076614524.1">
    <property type="nucleotide sequence ID" value="NZ_CP019323.1"/>
</dbReference>
<reference evidence="3" key="1">
    <citation type="submission" date="2016-12" db="EMBL/GenBank/DDBJ databases">
        <authorList>
            <person name="Jung M.Y."/>
            <person name="Lee S.H."/>
        </authorList>
    </citation>
    <scope>NUCLEOTIDE SEQUENCE [LARGE SCALE GENOMIC DNA]</scope>
    <source>
        <strain evidence="3">WiKim39</strain>
    </source>
</reference>
<organism evidence="2 3">
    <name type="scientific">Companilactobacillus allii</name>
    <dbReference type="NCBI Taxonomy" id="1847728"/>
    <lineage>
        <taxon>Bacteria</taxon>
        <taxon>Bacillati</taxon>
        <taxon>Bacillota</taxon>
        <taxon>Bacilli</taxon>
        <taxon>Lactobacillales</taxon>
        <taxon>Lactobacillaceae</taxon>
        <taxon>Companilactobacillus</taxon>
    </lineage>
</organism>
<feature type="domain" description="DUF6440" evidence="1">
    <location>
        <begin position="10"/>
        <end position="59"/>
    </location>
</feature>
<dbReference type="Proteomes" id="UP000187499">
    <property type="component" value="Chromosome"/>
</dbReference>
<dbReference type="OrthoDB" id="9135364at2"/>
<dbReference type="AlphaFoldDB" id="A0A1P8Q2C2"/>
<evidence type="ECO:0000313" key="2">
    <source>
        <dbReference type="EMBL" id="APX72020.1"/>
    </source>
</evidence>
<accession>A0A1P8Q2C2</accession>
<proteinExistence type="predicted"/>
<evidence type="ECO:0000259" key="1">
    <source>
        <dbReference type="Pfam" id="PF20037"/>
    </source>
</evidence>
<dbReference type="KEGG" id="lalw:BTM29_05350"/>
<dbReference type="InterPro" id="IPR045515">
    <property type="entry name" value="DUF6440"/>
</dbReference>
<keyword evidence="3" id="KW-1185">Reference proteome</keyword>
<protein>
    <recommendedName>
        <fullName evidence="1">DUF6440 domain-containing protein</fullName>
    </recommendedName>
</protein>
<sequence>MFKKNKENQRFEVHSEEYIGQHGLSIITDKTTGVQYISDITGMGSGMTVLVDKDGKPLLNKET</sequence>
<dbReference type="EMBL" id="CP019323">
    <property type="protein sequence ID" value="APX72020.1"/>
    <property type="molecule type" value="Genomic_DNA"/>
</dbReference>
<dbReference type="Pfam" id="PF20037">
    <property type="entry name" value="DUF6440"/>
    <property type="match status" value="1"/>
</dbReference>
<name>A0A1P8Q2C2_9LACO</name>
<gene>
    <name evidence="2" type="ORF">BTM29_05350</name>
</gene>
<evidence type="ECO:0000313" key="3">
    <source>
        <dbReference type="Proteomes" id="UP000187499"/>
    </source>
</evidence>
<dbReference type="STRING" id="1847728.BTM29_05350"/>